<dbReference type="InterPro" id="IPR048279">
    <property type="entry name" value="MdtK-like"/>
</dbReference>
<feature type="transmembrane region" description="Helical" evidence="10">
    <location>
        <begin position="394"/>
        <end position="415"/>
    </location>
</feature>
<organism evidence="11 12">
    <name type="scientific">Candidatus Criblamydia sequanensis CRIB-18</name>
    <dbReference type="NCBI Taxonomy" id="1437425"/>
    <lineage>
        <taxon>Bacteria</taxon>
        <taxon>Pseudomonadati</taxon>
        <taxon>Chlamydiota</taxon>
        <taxon>Chlamydiia</taxon>
        <taxon>Parachlamydiales</taxon>
        <taxon>Candidatus Criblamydiaceae</taxon>
        <taxon>Candidatus Criblamydia</taxon>
    </lineage>
</organism>
<dbReference type="GO" id="GO:0015297">
    <property type="term" value="F:antiporter activity"/>
    <property type="evidence" value="ECO:0007669"/>
    <property type="project" value="UniProtKB-KW"/>
</dbReference>
<dbReference type="GO" id="GO:0005886">
    <property type="term" value="C:plasma membrane"/>
    <property type="evidence" value="ECO:0007669"/>
    <property type="project" value="UniProtKB-SubCell"/>
</dbReference>
<dbReference type="AlphaFoldDB" id="A0A090D0D4"/>
<feature type="transmembrane region" description="Helical" evidence="10">
    <location>
        <begin position="188"/>
        <end position="216"/>
    </location>
</feature>
<dbReference type="EMBL" id="CCEJ010000003">
    <property type="protein sequence ID" value="CDR33260.1"/>
    <property type="molecule type" value="Genomic_DNA"/>
</dbReference>
<keyword evidence="5 10" id="KW-0812">Transmembrane</keyword>
<dbReference type="PANTHER" id="PTHR43298:SF2">
    <property type="entry name" value="FMN_FAD EXPORTER YEEO-RELATED"/>
    <property type="match status" value="1"/>
</dbReference>
<feature type="transmembrane region" description="Helical" evidence="10">
    <location>
        <begin position="362"/>
        <end position="382"/>
    </location>
</feature>
<dbReference type="Proteomes" id="UP000031552">
    <property type="component" value="Unassembled WGS sequence"/>
</dbReference>
<feature type="transmembrane region" description="Helical" evidence="10">
    <location>
        <begin position="315"/>
        <end position="337"/>
    </location>
</feature>
<dbReference type="GO" id="GO:0042910">
    <property type="term" value="F:xenobiotic transmembrane transporter activity"/>
    <property type="evidence" value="ECO:0007669"/>
    <property type="project" value="InterPro"/>
</dbReference>
<proteinExistence type="predicted"/>
<evidence type="ECO:0000256" key="6">
    <source>
        <dbReference type="ARBA" id="ARBA00022989"/>
    </source>
</evidence>
<feature type="transmembrane region" description="Helical" evidence="10">
    <location>
        <begin position="162"/>
        <end position="182"/>
    </location>
</feature>
<keyword evidence="7" id="KW-0406">Ion transport</keyword>
<protein>
    <recommendedName>
        <fullName evidence="9">Multidrug-efflux transporter</fullName>
    </recommendedName>
</protein>
<dbReference type="InterPro" id="IPR050222">
    <property type="entry name" value="MATE_MdtK"/>
</dbReference>
<keyword evidence="2" id="KW-0813">Transport</keyword>
<reference evidence="11" key="1">
    <citation type="submission" date="2013-12" db="EMBL/GenBank/DDBJ databases">
        <authorList>
            <person name="Linke B."/>
        </authorList>
    </citation>
    <scope>NUCLEOTIDE SEQUENCE [LARGE SCALE GENOMIC DNA]</scope>
    <source>
        <strain evidence="11">CRIB-18</strain>
    </source>
</reference>
<feature type="transmembrane region" description="Helical" evidence="10">
    <location>
        <begin position="58"/>
        <end position="79"/>
    </location>
</feature>
<feature type="transmembrane region" description="Helical" evidence="10">
    <location>
        <begin position="132"/>
        <end position="155"/>
    </location>
</feature>
<keyword evidence="12" id="KW-1185">Reference proteome</keyword>
<comment type="subcellular location">
    <subcellularLocation>
        <location evidence="1">Cell membrane</location>
        <topology evidence="1">Multi-pass membrane protein</topology>
    </subcellularLocation>
</comment>
<evidence type="ECO:0000256" key="1">
    <source>
        <dbReference type="ARBA" id="ARBA00004651"/>
    </source>
</evidence>
<dbReference type="GO" id="GO:0006811">
    <property type="term" value="P:monoatomic ion transport"/>
    <property type="evidence" value="ECO:0007669"/>
    <property type="project" value="UniProtKB-KW"/>
</dbReference>
<dbReference type="InterPro" id="IPR002528">
    <property type="entry name" value="MATE_fam"/>
</dbReference>
<dbReference type="NCBIfam" id="TIGR00797">
    <property type="entry name" value="matE"/>
    <property type="match status" value="1"/>
</dbReference>
<dbReference type="RefSeq" id="WP_041016782.1">
    <property type="nucleotide sequence ID" value="NZ_CCEJ010000003.1"/>
</dbReference>
<evidence type="ECO:0000256" key="7">
    <source>
        <dbReference type="ARBA" id="ARBA00023065"/>
    </source>
</evidence>
<feature type="transmembrane region" description="Helical" evidence="10">
    <location>
        <begin position="99"/>
        <end position="120"/>
    </location>
</feature>
<evidence type="ECO:0000256" key="3">
    <source>
        <dbReference type="ARBA" id="ARBA00022449"/>
    </source>
</evidence>
<dbReference type="CDD" id="cd13133">
    <property type="entry name" value="MATE_like_7"/>
    <property type="match status" value="1"/>
</dbReference>
<reference evidence="11" key="2">
    <citation type="submission" date="2014-09" db="EMBL/GenBank/DDBJ databases">
        <title>Criblamydia sequanensis harbors a mega-plasmid encoding arsenite resistance.</title>
        <authorList>
            <person name="Bertelli C."/>
            <person name="Goesmann A."/>
            <person name="Greub G."/>
        </authorList>
    </citation>
    <scope>NUCLEOTIDE SEQUENCE [LARGE SCALE GENOMIC DNA]</scope>
    <source>
        <strain evidence="11">CRIB-18</strain>
    </source>
</reference>
<comment type="caution">
    <text evidence="11">The sequence shown here is derived from an EMBL/GenBank/DDBJ whole genome shotgun (WGS) entry which is preliminary data.</text>
</comment>
<evidence type="ECO:0000256" key="9">
    <source>
        <dbReference type="ARBA" id="ARBA00031636"/>
    </source>
</evidence>
<evidence type="ECO:0000256" key="10">
    <source>
        <dbReference type="SAM" id="Phobius"/>
    </source>
</evidence>
<evidence type="ECO:0000256" key="4">
    <source>
        <dbReference type="ARBA" id="ARBA00022475"/>
    </source>
</evidence>
<evidence type="ECO:0000313" key="11">
    <source>
        <dbReference type="EMBL" id="CDR33260.1"/>
    </source>
</evidence>
<sequence>MAHSYQLTKHPVGTKREFWALAWPLMIGLISSTFMIFVDRLFLSQHHPMALNAAASSSVAYYVFLTVPMGIAAISEVLVGRLNGEKNFSEVGSASWQMVLFCLFLTPFFLLAAFFAPPLLFWGSDNIFLETAYFETLMFFGSIQCMAIALNGFFIGIGKVRIVTIAALVGNLFNISFDWLLIEGHWHFPALGIKGAAIATGIAQVIQLIILFICYWSSKNRHFYRTGKLKFNLSYFLEGLRIGGPSGFGNALEITAHFIFFRIVNMTGVKEMTLVAMVQSFYLLSSFVVEAQSKSASAIISNLLGARRFGPIPKVLKSAFTIHFFFFFCFAISTILFQDGFLNIFMSEHAEFLVDDAFKQQFFISLLLMSLFFLFDGLSWILLGFITAAGDTKFVFYTSLFVPWIAYVLPAYWLVGVHKQGASVAWAIIVFMSMTNFMLYFWRYNSGKWALRFASSNSSEQIAAANEQIAAAS</sequence>
<accession>A0A090D0D4</accession>
<evidence type="ECO:0000313" key="12">
    <source>
        <dbReference type="Proteomes" id="UP000031552"/>
    </source>
</evidence>
<feature type="transmembrane region" description="Helical" evidence="10">
    <location>
        <begin position="421"/>
        <end position="442"/>
    </location>
</feature>
<name>A0A090D0D4_9BACT</name>
<dbReference type="eggNOG" id="COG0534">
    <property type="taxonomic scope" value="Bacteria"/>
</dbReference>
<dbReference type="PANTHER" id="PTHR43298">
    <property type="entry name" value="MULTIDRUG RESISTANCE PROTEIN NORM-RELATED"/>
    <property type="match status" value="1"/>
</dbReference>
<keyword evidence="3" id="KW-0050">Antiport</keyword>
<dbReference type="OrthoDB" id="9780160at2"/>
<dbReference type="STRING" id="1437425.CSEC_0423"/>
<gene>
    <name evidence="11" type="ORF">CSEC_0423</name>
</gene>
<dbReference type="PIRSF" id="PIRSF006603">
    <property type="entry name" value="DinF"/>
    <property type="match status" value="1"/>
</dbReference>
<keyword evidence="6 10" id="KW-1133">Transmembrane helix</keyword>
<evidence type="ECO:0000256" key="2">
    <source>
        <dbReference type="ARBA" id="ARBA00022448"/>
    </source>
</evidence>
<keyword evidence="4" id="KW-1003">Cell membrane</keyword>
<dbReference type="Pfam" id="PF01554">
    <property type="entry name" value="MatE"/>
    <property type="match status" value="2"/>
</dbReference>
<feature type="transmembrane region" description="Helical" evidence="10">
    <location>
        <begin position="18"/>
        <end position="38"/>
    </location>
</feature>
<evidence type="ECO:0000256" key="5">
    <source>
        <dbReference type="ARBA" id="ARBA00022692"/>
    </source>
</evidence>
<keyword evidence="8 10" id="KW-0472">Membrane</keyword>
<evidence type="ECO:0000256" key="8">
    <source>
        <dbReference type="ARBA" id="ARBA00023136"/>
    </source>
</evidence>